<feature type="region of interest" description="Disordered" evidence="1">
    <location>
        <begin position="1"/>
        <end position="48"/>
    </location>
</feature>
<evidence type="ECO:0000313" key="4">
    <source>
        <dbReference type="Proteomes" id="UP000198802"/>
    </source>
</evidence>
<dbReference type="EMBL" id="FAOZ01000004">
    <property type="protein sequence ID" value="CUU55004.1"/>
    <property type="molecule type" value="Genomic_DNA"/>
</dbReference>
<feature type="compositionally biased region" description="Low complexity" evidence="1">
    <location>
        <begin position="493"/>
        <end position="509"/>
    </location>
</feature>
<dbReference type="PANTHER" id="PTHR24216:SF65">
    <property type="entry name" value="PAXILLIN-LIKE PROTEIN 1"/>
    <property type="match status" value="1"/>
</dbReference>
<reference evidence="4" key="1">
    <citation type="submission" date="2015-11" db="EMBL/GenBank/DDBJ databases">
        <authorList>
            <person name="Varghese N."/>
        </authorList>
    </citation>
    <scope>NUCLEOTIDE SEQUENCE [LARGE SCALE GENOMIC DNA]</scope>
    <source>
        <strain evidence="4">DSM 45899</strain>
    </source>
</reference>
<proteinExistence type="predicted"/>
<gene>
    <name evidence="3" type="ORF">Ga0074812_10484</name>
</gene>
<feature type="compositionally biased region" description="Low complexity" evidence="1">
    <location>
        <begin position="26"/>
        <end position="45"/>
    </location>
</feature>
<feature type="domain" description="PASTA" evidence="2">
    <location>
        <begin position="759"/>
        <end position="824"/>
    </location>
</feature>
<feature type="compositionally biased region" description="Low complexity" evidence="1">
    <location>
        <begin position="183"/>
        <end position="215"/>
    </location>
</feature>
<evidence type="ECO:0000256" key="1">
    <source>
        <dbReference type="SAM" id="MobiDB-lite"/>
    </source>
</evidence>
<feature type="region of interest" description="Disordered" evidence="1">
    <location>
        <begin position="442"/>
        <end position="562"/>
    </location>
</feature>
<dbReference type="RefSeq" id="WP_091273123.1">
    <property type="nucleotide sequence ID" value="NZ_FAOZ01000004.1"/>
</dbReference>
<dbReference type="SUPFAM" id="SSF63825">
    <property type="entry name" value="YWTD domain"/>
    <property type="match status" value="1"/>
</dbReference>
<dbReference type="CDD" id="cd06577">
    <property type="entry name" value="PASTA_pknB"/>
    <property type="match status" value="3"/>
</dbReference>
<dbReference type="Proteomes" id="UP000198802">
    <property type="component" value="Unassembled WGS sequence"/>
</dbReference>
<organism evidence="3 4">
    <name type="scientific">Parafrankia irregularis</name>
    <dbReference type="NCBI Taxonomy" id="795642"/>
    <lineage>
        <taxon>Bacteria</taxon>
        <taxon>Bacillati</taxon>
        <taxon>Actinomycetota</taxon>
        <taxon>Actinomycetes</taxon>
        <taxon>Frankiales</taxon>
        <taxon>Frankiaceae</taxon>
        <taxon>Parafrankia</taxon>
    </lineage>
</organism>
<feature type="domain" description="PASTA" evidence="2">
    <location>
        <begin position="559"/>
        <end position="626"/>
    </location>
</feature>
<dbReference type="Gene3D" id="3.30.10.20">
    <property type="match status" value="4"/>
</dbReference>
<feature type="compositionally biased region" description="Low complexity" evidence="1">
    <location>
        <begin position="1"/>
        <end position="14"/>
    </location>
</feature>
<sequence>MSPRPRTAAATSATADRRRRRRRRSAPLSRLSSSRRPPAPSLAALRGGGRPRTRLALAVLLLVGVAAVSTGTGYRASQAVLGDASTYLPSGHTVAHVNGLTGEADAQVQGSLAAERERLQTVEVGGQLYVVNQNTGVLSQVDTAAMTASPVPGAAPDGSQRALSAGGGSAYLTGTTPAEDAPAGSDQDAATDSDASRTGAAQDQPDSNGPSSNGPGSSGPGSSGPAHSSVSRLGGGGGIGAPVHLDGRIVGQAADSTGTLWVLLEDGRLAQIRGSELLRTVNVGLDNRLGLTLVHDRPVVVRADAGEVVLVRSDGGVRTTPVRLPAGAEIQISAPSETAGALWLVVVPRRQMIRVDVEQGTVGAPIALGSDGQPRYGRPLEAYGRLYVPDTTHQKVLWLDAATPAAASEIAMPAGSSGDIELKIDGGRLWINNQYASWAATVSPDGTRSSVNKGDGSGPAGTADAAGPAGGAGTGATGPPAAAGIPSTPPTQPSSTPRAPVGRAPSSSSPAPPAPSTRSTPPAPQPAPAGRTPPTGGGPVGQSPAGGPANGAPSRTTPAVPTVTVPDVRGQQQTAACAALRAVRLECRPVASGQLDGGTVGTVISTDPAPGSQVQERYIVEVRYRDRAQVPDLAGRDVTAACKEVTDLGLTCTPTAEGLANAATGLNLVTRQDPAAKSPLDRGGQVRLVYPDKVAVPSEVGTDAAGACGRLAAAGFTACTATDLGLAPAGTTPGVVIDQQPVAGSAAGPADPITVRYYGGAPVAVPNVVGMDPATAAATITAAGLTPVPSTDYPTNQPNSVLAQDPAAGTAVAPQASVTYAYEDAAPVPLYLHKRNGEPYYLLSTNASEAGYTFNRQLGSVFSAASPGGGTTAVYRSRCDSACGKGTTYYFSMNPNAQPGYVNEGIAFYTYAAASRPAGTLQVDAMFDPGDVSWVWAVNPSGAYSEYAARGYTSYNFVLGYIWP</sequence>
<feature type="compositionally biased region" description="Low complexity" evidence="1">
    <location>
        <begin position="477"/>
        <end position="486"/>
    </location>
</feature>
<dbReference type="SMART" id="SM00740">
    <property type="entry name" value="PASTA"/>
    <property type="match status" value="3"/>
</dbReference>
<dbReference type="InterPro" id="IPR005543">
    <property type="entry name" value="PASTA_dom"/>
</dbReference>
<keyword evidence="4" id="KW-1185">Reference proteome</keyword>
<dbReference type="PROSITE" id="PS51178">
    <property type="entry name" value="PASTA"/>
    <property type="match status" value="3"/>
</dbReference>
<name>A0A0S4QJJ3_9ACTN</name>
<accession>A0A0S4QJJ3</accession>
<feature type="domain" description="PASTA" evidence="2">
    <location>
        <begin position="627"/>
        <end position="692"/>
    </location>
</feature>
<protein>
    <submittedName>
        <fullName evidence="3">PASTA domain, binds beta-lactams</fullName>
    </submittedName>
</protein>
<feature type="compositionally biased region" description="Pro residues" evidence="1">
    <location>
        <begin position="510"/>
        <end position="527"/>
    </location>
</feature>
<feature type="compositionally biased region" description="Low complexity" evidence="1">
    <location>
        <begin position="541"/>
        <end position="562"/>
    </location>
</feature>
<dbReference type="Pfam" id="PF03793">
    <property type="entry name" value="PASTA"/>
    <property type="match status" value="3"/>
</dbReference>
<dbReference type="AlphaFoldDB" id="A0A0S4QJJ3"/>
<feature type="region of interest" description="Disordered" evidence="1">
    <location>
        <begin position="149"/>
        <end position="238"/>
    </location>
</feature>
<dbReference type="PANTHER" id="PTHR24216">
    <property type="entry name" value="PAXILLIN-RELATED"/>
    <property type="match status" value="1"/>
</dbReference>
<evidence type="ECO:0000313" key="3">
    <source>
        <dbReference type="EMBL" id="CUU55004.1"/>
    </source>
</evidence>
<evidence type="ECO:0000259" key="2">
    <source>
        <dbReference type="PROSITE" id="PS51178"/>
    </source>
</evidence>